<dbReference type="EMBL" id="BJTG01000002">
    <property type="protein sequence ID" value="GEJ56094.1"/>
    <property type="molecule type" value="Genomic_DNA"/>
</dbReference>
<organism evidence="1 2">
    <name type="scientific">Anaeromyxobacter diazotrophicus</name>
    <dbReference type="NCBI Taxonomy" id="2590199"/>
    <lineage>
        <taxon>Bacteria</taxon>
        <taxon>Pseudomonadati</taxon>
        <taxon>Myxococcota</taxon>
        <taxon>Myxococcia</taxon>
        <taxon>Myxococcales</taxon>
        <taxon>Cystobacterineae</taxon>
        <taxon>Anaeromyxobacteraceae</taxon>
        <taxon>Anaeromyxobacter</taxon>
    </lineage>
</organism>
<reference evidence="2" key="1">
    <citation type="journal article" date="2020" name="Appl. Environ. Microbiol.">
        <title>Diazotrophic Anaeromyxobacter Isolates from Soils.</title>
        <authorList>
            <person name="Masuda Y."/>
            <person name="Yamanaka H."/>
            <person name="Xu Z.X."/>
            <person name="Shiratori Y."/>
            <person name="Aono T."/>
            <person name="Amachi S."/>
            <person name="Senoo K."/>
            <person name="Itoh H."/>
        </authorList>
    </citation>
    <scope>NUCLEOTIDE SEQUENCE [LARGE SCALE GENOMIC DNA]</scope>
    <source>
        <strain evidence="2">R267</strain>
    </source>
</reference>
<dbReference type="RefSeq" id="WP_176063260.1">
    <property type="nucleotide sequence ID" value="NZ_BJTG01000002.1"/>
</dbReference>
<gene>
    <name evidence="1" type="ORF">AMYX_08350</name>
</gene>
<dbReference type="AlphaFoldDB" id="A0A7I9VI67"/>
<dbReference type="Proteomes" id="UP000503640">
    <property type="component" value="Unassembled WGS sequence"/>
</dbReference>
<name>A0A7I9VI67_9BACT</name>
<comment type="caution">
    <text evidence="1">The sequence shown here is derived from an EMBL/GenBank/DDBJ whole genome shotgun (WGS) entry which is preliminary data.</text>
</comment>
<evidence type="ECO:0008006" key="3">
    <source>
        <dbReference type="Google" id="ProtNLM"/>
    </source>
</evidence>
<sequence>MTAAPGHPPALADARALARRLGALEEGAIRARAAARALAALAPGAAAGLLEAALRAAAGGEPEPAAALAQALLVPGPDLGYEALAALYAAAADAGLDDVRRLLLSAPPRLAWQPPRDRADARLARLTLGHKKALARRPGDPDLLARLAAEGDPAVVRELLRNPHLTEELVVRIAARRPCRPETLRCLHEERRWRARPAVARAIAHNPYAEPALVAKLLPRLSPRELSDLAEDGALHAMVRALAASLAPGRAPAAAAES</sequence>
<keyword evidence="2" id="KW-1185">Reference proteome</keyword>
<protein>
    <recommendedName>
        <fullName evidence="3">Leucine rich repeat variant</fullName>
    </recommendedName>
</protein>
<proteinExistence type="predicted"/>
<evidence type="ECO:0000313" key="1">
    <source>
        <dbReference type="EMBL" id="GEJ56094.1"/>
    </source>
</evidence>
<evidence type="ECO:0000313" key="2">
    <source>
        <dbReference type="Proteomes" id="UP000503640"/>
    </source>
</evidence>
<accession>A0A7I9VI67</accession>